<evidence type="ECO:0000313" key="3">
    <source>
        <dbReference type="Proteomes" id="UP000000430"/>
    </source>
</evidence>
<dbReference type="OrthoDB" id="5295305at2"/>
<dbReference type="GO" id="GO:1990189">
    <property type="term" value="F:protein N-terminal-serine acetyltransferase activity"/>
    <property type="evidence" value="ECO:0007669"/>
    <property type="project" value="TreeGrafter"/>
</dbReference>
<dbReference type="BioCyc" id="ASP62977:ACIAD_RS03990-MONOMER"/>
<keyword evidence="2" id="KW-0808">Transferase</keyword>
<feature type="domain" description="N-acetyltransferase" evidence="1">
    <location>
        <begin position="40"/>
        <end position="191"/>
    </location>
</feature>
<gene>
    <name evidence="2" type="ordered locus">ACIAD0864</name>
</gene>
<sequence>MEFNQFGQPIGHAIQQPIPGKFKAQSLIGNDVNLVLIEQDRVALKNVEQLWDCIKTEPDERCWTYLPYEAPETFRQLEYNLKRNFGFEPSFHYWIMVEGQAVGWIALMNLREQHAAVEIGNVYFSHRLKQTAAATEVIYLLLNHCFEQGLRRIEWKCDDLNGPSKRAALRFGFVYEGLFRQDRVSKGRNRDTTWFSIIDSEWASLKTAYLQWLNPDNFNHAGKQKKRLEDFIVT</sequence>
<dbReference type="PANTHER" id="PTHR43441:SF2">
    <property type="entry name" value="FAMILY ACETYLTRANSFERASE, PUTATIVE (AFU_ORTHOLOGUE AFUA_7G00850)-RELATED"/>
    <property type="match status" value="1"/>
</dbReference>
<dbReference type="SUPFAM" id="SSF55729">
    <property type="entry name" value="Acyl-CoA N-acyltransferases (Nat)"/>
    <property type="match status" value="1"/>
</dbReference>
<dbReference type="InterPro" id="IPR016181">
    <property type="entry name" value="Acyl_CoA_acyltransferase"/>
</dbReference>
<dbReference type="HOGENOM" id="CLU_013985_1_2_6"/>
<dbReference type="RefSeq" id="WP_004922161.1">
    <property type="nucleotide sequence ID" value="NC_005966.1"/>
</dbReference>
<dbReference type="Gene3D" id="3.40.630.30">
    <property type="match status" value="1"/>
</dbReference>
<dbReference type="GeneID" id="45233326"/>
<protein>
    <submittedName>
        <fullName evidence="2">Putative acetyltransferase</fullName>
    </submittedName>
</protein>
<dbReference type="InterPro" id="IPR051908">
    <property type="entry name" value="Ribosomal_N-acetyltransferase"/>
</dbReference>
<dbReference type="Proteomes" id="UP000000430">
    <property type="component" value="Chromosome"/>
</dbReference>
<dbReference type="AlphaFoldDB" id="Q6FDU4"/>
<evidence type="ECO:0000259" key="1">
    <source>
        <dbReference type="PROSITE" id="PS51186"/>
    </source>
</evidence>
<accession>Q6FDU4</accession>
<evidence type="ECO:0000313" key="2">
    <source>
        <dbReference type="EMBL" id="CAG67764.1"/>
    </source>
</evidence>
<dbReference type="KEGG" id="aci:ACIAD0864"/>
<dbReference type="InterPro" id="IPR000182">
    <property type="entry name" value="GNAT_dom"/>
</dbReference>
<dbReference type="Pfam" id="PF13302">
    <property type="entry name" value="Acetyltransf_3"/>
    <property type="match status" value="1"/>
</dbReference>
<proteinExistence type="predicted"/>
<dbReference type="STRING" id="202950.GCA_001485005_02614"/>
<name>Q6FDU4_ACIAD</name>
<dbReference type="PROSITE" id="PS51186">
    <property type="entry name" value="GNAT"/>
    <property type="match status" value="1"/>
</dbReference>
<organism evidence="2 3">
    <name type="scientific">Acinetobacter baylyi (strain ATCC 33305 / BD413 / ADP1)</name>
    <dbReference type="NCBI Taxonomy" id="62977"/>
    <lineage>
        <taxon>Bacteria</taxon>
        <taxon>Pseudomonadati</taxon>
        <taxon>Pseudomonadota</taxon>
        <taxon>Gammaproteobacteria</taxon>
        <taxon>Moraxellales</taxon>
        <taxon>Moraxellaceae</taxon>
        <taxon>Acinetobacter</taxon>
    </lineage>
</organism>
<reference evidence="2 3" key="1">
    <citation type="journal article" date="2004" name="Nucleic Acids Res.">
        <title>Unique features revealed by the genome sequence of Acinetobacter sp. ADP1, a versatile and naturally transformation competent bacterium.</title>
        <authorList>
            <person name="Barbe V."/>
            <person name="Vallenet D."/>
            <person name="Fonknechten N."/>
            <person name="Kreimeyer A."/>
            <person name="Oztas S."/>
            <person name="Labarre L."/>
            <person name="Cruveiller S."/>
            <person name="Robert C."/>
            <person name="Duprat S."/>
            <person name="Wincker P."/>
            <person name="Ornston L.N."/>
            <person name="Weissenbach J."/>
            <person name="Marliere P."/>
            <person name="Cohen G.N."/>
            <person name="Medigue C."/>
        </authorList>
    </citation>
    <scope>NUCLEOTIDE SEQUENCE [LARGE SCALE GENOMIC DNA]</scope>
    <source>
        <strain evidence="3">ATCC 33305 / BD413 / ADP1</strain>
    </source>
</reference>
<dbReference type="eggNOG" id="COG1670">
    <property type="taxonomic scope" value="Bacteria"/>
</dbReference>
<dbReference type="GO" id="GO:0008999">
    <property type="term" value="F:protein-N-terminal-alanine acetyltransferase activity"/>
    <property type="evidence" value="ECO:0007669"/>
    <property type="project" value="TreeGrafter"/>
</dbReference>
<dbReference type="EMBL" id="CR543861">
    <property type="protein sequence ID" value="CAG67764.1"/>
    <property type="molecule type" value="Genomic_DNA"/>
</dbReference>
<dbReference type="PANTHER" id="PTHR43441">
    <property type="entry name" value="RIBOSOMAL-PROTEIN-SERINE ACETYLTRANSFERASE"/>
    <property type="match status" value="1"/>
</dbReference>